<sequence>MSVSNYDTAGRATFLALGGIMAWEMGWDLVCKLSWDLAGHWAGCGAVEAPGSSCLLSVLLSLSAAADSLGIRLLKYLEAALPGL</sequence>
<evidence type="ECO:0000313" key="1">
    <source>
        <dbReference type="EMBL" id="KAF5898943.1"/>
    </source>
</evidence>
<dbReference type="AlphaFoldDB" id="A0A8J4U1B3"/>
<accession>A0A8J4U1B3</accession>
<dbReference type="EMBL" id="QNUK01000183">
    <property type="protein sequence ID" value="KAF5898943.1"/>
    <property type="molecule type" value="Genomic_DNA"/>
</dbReference>
<dbReference type="Proteomes" id="UP000727407">
    <property type="component" value="Unassembled WGS sequence"/>
</dbReference>
<organism evidence="1 2">
    <name type="scientific">Clarias magur</name>
    <name type="common">Asian catfish</name>
    <name type="synonym">Macropteronotus magur</name>
    <dbReference type="NCBI Taxonomy" id="1594786"/>
    <lineage>
        <taxon>Eukaryota</taxon>
        <taxon>Metazoa</taxon>
        <taxon>Chordata</taxon>
        <taxon>Craniata</taxon>
        <taxon>Vertebrata</taxon>
        <taxon>Euteleostomi</taxon>
        <taxon>Actinopterygii</taxon>
        <taxon>Neopterygii</taxon>
        <taxon>Teleostei</taxon>
        <taxon>Ostariophysi</taxon>
        <taxon>Siluriformes</taxon>
        <taxon>Clariidae</taxon>
        <taxon>Clarias</taxon>
    </lineage>
</organism>
<protein>
    <submittedName>
        <fullName evidence="1">Uncharacterized protein</fullName>
    </submittedName>
</protein>
<name>A0A8J4U1B3_CLAMG</name>
<comment type="caution">
    <text evidence="1">The sequence shown here is derived from an EMBL/GenBank/DDBJ whole genome shotgun (WGS) entry which is preliminary data.</text>
</comment>
<proteinExistence type="predicted"/>
<evidence type="ECO:0000313" key="2">
    <source>
        <dbReference type="Proteomes" id="UP000727407"/>
    </source>
</evidence>
<keyword evidence="2" id="KW-1185">Reference proteome</keyword>
<gene>
    <name evidence="1" type="ORF">DAT39_011353</name>
</gene>
<reference evidence="1" key="1">
    <citation type="submission" date="2020-07" db="EMBL/GenBank/DDBJ databases">
        <title>Clarias magur genome sequencing, assembly and annotation.</title>
        <authorList>
            <person name="Kushwaha B."/>
            <person name="Kumar R."/>
            <person name="Das P."/>
            <person name="Joshi C.G."/>
            <person name="Kumar D."/>
            <person name="Nagpure N.S."/>
            <person name="Pandey M."/>
            <person name="Agarwal S."/>
            <person name="Srivastava S."/>
            <person name="Singh M."/>
            <person name="Sahoo L."/>
            <person name="Jayasankar P."/>
            <person name="Meher P.K."/>
            <person name="Koringa P.G."/>
            <person name="Iquebal M.A."/>
            <person name="Das S.P."/>
            <person name="Bit A."/>
            <person name="Patnaik S."/>
            <person name="Patel N."/>
            <person name="Shah T.M."/>
            <person name="Hinsu A."/>
            <person name="Jena J.K."/>
        </authorList>
    </citation>
    <scope>NUCLEOTIDE SEQUENCE</scope>
    <source>
        <strain evidence="1">CIFAMagur01</strain>
        <tissue evidence="1">Testis</tissue>
    </source>
</reference>